<dbReference type="Pfam" id="PF01168">
    <property type="entry name" value="Ala_racemase_N"/>
    <property type="match status" value="1"/>
</dbReference>
<comment type="function">
    <text evidence="10">Catalyzes the conversion of D-serine to pyruvate and ammonia. May play a role in D-serine detoxification.</text>
</comment>
<evidence type="ECO:0000256" key="14">
    <source>
        <dbReference type="SAM" id="MobiDB-lite"/>
    </source>
</evidence>
<evidence type="ECO:0000256" key="7">
    <source>
        <dbReference type="ARBA" id="ARBA00022898"/>
    </source>
</evidence>
<dbReference type="Gene3D" id="2.40.37.20">
    <property type="entry name" value="D-serine dehydratase-like domain"/>
    <property type="match status" value="1"/>
</dbReference>
<evidence type="ECO:0000259" key="16">
    <source>
        <dbReference type="SMART" id="SM01119"/>
    </source>
</evidence>
<evidence type="ECO:0000256" key="5">
    <source>
        <dbReference type="ARBA" id="ARBA00022723"/>
    </source>
</evidence>
<evidence type="ECO:0000256" key="10">
    <source>
        <dbReference type="ARBA" id="ARBA00055764"/>
    </source>
</evidence>
<dbReference type="InterPro" id="IPR042208">
    <property type="entry name" value="D-ser_dehydrat-like_sf"/>
</dbReference>
<dbReference type="SMART" id="SM01119">
    <property type="entry name" value="D-ser_dehydrat"/>
    <property type="match status" value="1"/>
</dbReference>
<keyword evidence="18" id="KW-1185">Reference proteome</keyword>
<dbReference type="AlphaFoldDB" id="A0A8H5TZF7"/>
<dbReference type="OrthoDB" id="20198at2759"/>
<evidence type="ECO:0000313" key="17">
    <source>
        <dbReference type="EMBL" id="KAF5678345.1"/>
    </source>
</evidence>
<keyword evidence="7" id="KW-0663">Pyridoxal phosphate</keyword>
<evidence type="ECO:0000256" key="6">
    <source>
        <dbReference type="ARBA" id="ARBA00022833"/>
    </source>
</evidence>
<dbReference type="InterPro" id="IPR029066">
    <property type="entry name" value="PLP-binding_barrel"/>
</dbReference>
<dbReference type="EMBL" id="JAAGWQ010000019">
    <property type="protein sequence ID" value="KAF5678345.1"/>
    <property type="molecule type" value="Genomic_DNA"/>
</dbReference>
<evidence type="ECO:0000256" key="12">
    <source>
        <dbReference type="ARBA" id="ARBA00069616"/>
    </source>
</evidence>
<evidence type="ECO:0000256" key="8">
    <source>
        <dbReference type="ARBA" id="ARBA00023239"/>
    </source>
</evidence>
<dbReference type="Proteomes" id="UP000567885">
    <property type="component" value="Unassembled WGS sequence"/>
</dbReference>
<dbReference type="SUPFAM" id="SSF51419">
    <property type="entry name" value="PLP-binding barrel"/>
    <property type="match status" value="1"/>
</dbReference>
<name>A0A8H5TZF7_FUSHE</name>
<comment type="cofactor">
    <cofactor evidence="1">
        <name>pyridoxal 5'-phosphate</name>
        <dbReference type="ChEBI" id="CHEBI:597326"/>
    </cofactor>
</comment>
<sequence>MDYSFENHKSYIGKPIAELPTPSLVINLPVLKKNLDTLHRDVEKLGIGFRPHIKTLKCLEVTRLMLAGGKYKGIVASTIPEIQGALPLVEEGILEECLYGLPIYPSVLPRLAKLRESLRIMLMIDNEQQVSVLEESVSSKQPWEVMIKLDVGSHRAGIASNSKALDRLVERVEKSPAVSIYGFYCHAGHSYGGRSREEAEETLNIEVSSVLSAAKLLPSDRQLVISVGSTPTAHVVESLKASMPDNVKLELHAGNFPCNDLQQVSTGLVTEAQQAVSVAAEVCSVYPERNEALVNAGVIALSRESSAYSGFGRVAGNTSWGVVRLSQEHGILGTSEGRKVEEDFKVGQRVELWCNHSCITAAAFYVYYIVDEEGIVRDTWIPSKGCKELGLMIGCPMSCSWLQFLPNQAKSCFVFGEPEAKLQCGSRAAYVIGEMRKLQKSTSLFKFLYPAFTIMSYADIAASGPKQTPEEAAAPQPPQIISDESASTASLVDVDMPSVHTVPNDFLEQEIQTETQAARLDREEEAEERAEQEKEKRKRDEIAAKAKNTDNWLIQQFSRLSDGSATGLVIANFATVVGLSAYLGYKGWGLYEKGKLDWKAVGLGAGILASVTAAEGAVGRYLYKGKKGGS</sequence>
<dbReference type="GO" id="GO:0009636">
    <property type="term" value="P:response to toxic substance"/>
    <property type="evidence" value="ECO:0007669"/>
    <property type="project" value="UniProtKB-KW"/>
</dbReference>
<evidence type="ECO:0000256" key="4">
    <source>
        <dbReference type="ARBA" id="ARBA00022575"/>
    </source>
</evidence>
<evidence type="ECO:0000256" key="13">
    <source>
        <dbReference type="ARBA" id="ARBA00075219"/>
    </source>
</evidence>
<evidence type="ECO:0000256" key="11">
    <source>
        <dbReference type="ARBA" id="ARBA00066349"/>
    </source>
</evidence>
<accession>A0A8H5TZF7</accession>
<reference evidence="17 18" key="1">
    <citation type="submission" date="2020-05" db="EMBL/GenBank/DDBJ databases">
        <title>Identification and distribution of gene clusters putatively required for synthesis of sphingolipid metabolism inhibitors in phylogenetically diverse species of the filamentous fungus Fusarium.</title>
        <authorList>
            <person name="Kim H.-S."/>
            <person name="Busman M."/>
            <person name="Brown D.W."/>
            <person name="Divon H."/>
            <person name="Uhlig S."/>
            <person name="Proctor R.H."/>
        </authorList>
    </citation>
    <scope>NUCLEOTIDE SEQUENCE [LARGE SCALE GENOMIC DNA]</scope>
    <source>
        <strain evidence="17 18">NRRL 20693</strain>
    </source>
</reference>
<feature type="compositionally biased region" description="Basic and acidic residues" evidence="14">
    <location>
        <begin position="529"/>
        <end position="542"/>
    </location>
</feature>
<keyword evidence="6" id="KW-0862">Zinc</keyword>
<comment type="similarity">
    <text evidence="3">Belongs to the DSD1 family.</text>
</comment>
<dbReference type="Pfam" id="PF14031">
    <property type="entry name" value="D-ser_dehydrat"/>
    <property type="match status" value="1"/>
</dbReference>
<gene>
    <name evidence="17" type="ORF">FHETE_1319</name>
</gene>
<dbReference type="CDD" id="cd06817">
    <property type="entry name" value="PLPDE_III_DSD"/>
    <property type="match status" value="1"/>
</dbReference>
<dbReference type="InterPro" id="IPR051466">
    <property type="entry name" value="D-amino_acid_metab_enzyme"/>
</dbReference>
<dbReference type="InterPro" id="IPR001608">
    <property type="entry name" value="Ala_racemase_N"/>
</dbReference>
<comment type="cofactor">
    <cofactor evidence="2">
        <name>Zn(2+)</name>
        <dbReference type="ChEBI" id="CHEBI:29105"/>
    </cofactor>
</comment>
<evidence type="ECO:0000256" key="15">
    <source>
        <dbReference type="SAM" id="Phobius"/>
    </source>
</evidence>
<keyword evidence="5" id="KW-0479">Metal-binding</keyword>
<dbReference type="InterPro" id="IPR026956">
    <property type="entry name" value="D-ser_dehydrat-like_dom"/>
</dbReference>
<keyword evidence="15" id="KW-0472">Membrane</keyword>
<evidence type="ECO:0000256" key="1">
    <source>
        <dbReference type="ARBA" id="ARBA00001933"/>
    </source>
</evidence>
<dbReference type="Gene3D" id="3.20.20.10">
    <property type="entry name" value="Alanine racemase"/>
    <property type="match status" value="1"/>
</dbReference>
<dbReference type="FunFam" id="3.20.20.10:FF:000016">
    <property type="entry name" value="D-serine dehydratase"/>
    <property type="match status" value="1"/>
</dbReference>
<comment type="caution">
    <text evidence="17">The sequence shown here is derived from an EMBL/GenBank/DDBJ whole genome shotgun (WGS) entry which is preliminary data.</text>
</comment>
<dbReference type="EC" id="4.3.1.18" evidence="11"/>
<dbReference type="GO" id="GO:0046872">
    <property type="term" value="F:metal ion binding"/>
    <property type="evidence" value="ECO:0007669"/>
    <property type="project" value="UniProtKB-KW"/>
</dbReference>
<keyword evidence="15" id="KW-0812">Transmembrane</keyword>
<dbReference type="PANTHER" id="PTHR28004">
    <property type="entry name" value="ZGC:162816-RELATED"/>
    <property type="match status" value="1"/>
</dbReference>
<keyword evidence="15" id="KW-1133">Transmembrane helix</keyword>
<feature type="transmembrane region" description="Helical" evidence="15">
    <location>
        <begin position="565"/>
        <end position="585"/>
    </location>
</feature>
<dbReference type="GO" id="GO:0008721">
    <property type="term" value="F:D-serine ammonia-lyase activity"/>
    <property type="evidence" value="ECO:0007669"/>
    <property type="project" value="UniProtKB-EC"/>
</dbReference>
<organism evidence="17 18">
    <name type="scientific">Fusarium heterosporum</name>
    <dbReference type="NCBI Taxonomy" id="42747"/>
    <lineage>
        <taxon>Eukaryota</taxon>
        <taxon>Fungi</taxon>
        <taxon>Dikarya</taxon>
        <taxon>Ascomycota</taxon>
        <taxon>Pezizomycotina</taxon>
        <taxon>Sordariomycetes</taxon>
        <taxon>Hypocreomycetidae</taxon>
        <taxon>Hypocreales</taxon>
        <taxon>Nectriaceae</taxon>
        <taxon>Fusarium</taxon>
        <taxon>Fusarium heterosporum species complex</taxon>
    </lineage>
</organism>
<dbReference type="GO" id="GO:0036088">
    <property type="term" value="P:D-serine catabolic process"/>
    <property type="evidence" value="ECO:0007669"/>
    <property type="project" value="TreeGrafter"/>
</dbReference>
<evidence type="ECO:0000256" key="9">
    <source>
        <dbReference type="ARBA" id="ARBA00051198"/>
    </source>
</evidence>
<keyword evidence="4" id="KW-0216">Detoxification</keyword>
<comment type="catalytic activity">
    <reaction evidence="9">
        <text>D-serine = pyruvate + NH4(+)</text>
        <dbReference type="Rhea" id="RHEA:13977"/>
        <dbReference type="ChEBI" id="CHEBI:15361"/>
        <dbReference type="ChEBI" id="CHEBI:28938"/>
        <dbReference type="ChEBI" id="CHEBI:35247"/>
        <dbReference type="EC" id="4.3.1.18"/>
    </reaction>
    <physiologicalReaction direction="left-to-right" evidence="9">
        <dbReference type="Rhea" id="RHEA:13978"/>
    </physiologicalReaction>
</comment>
<dbReference type="PANTHER" id="PTHR28004:SF2">
    <property type="entry name" value="D-SERINE DEHYDRATASE"/>
    <property type="match status" value="1"/>
</dbReference>
<protein>
    <recommendedName>
        <fullName evidence="12">D-serine dehydratase</fullName>
        <ecNumber evidence="11">4.3.1.18</ecNumber>
    </recommendedName>
    <alternativeName>
        <fullName evidence="13">D-serine deaminase</fullName>
    </alternativeName>
</protein>
<evidence type="ECO:0000256" key="2">
    <source>
        <dbReference type="ARBA" id="ARBA00001947"/>
    </source>
</evidence>
<proteinExistence type="inferred from homology"/>
<evidence type="ECO:0000256" key="3">
    <source>
        <dbReference type="ARBA" id="ARBA00005323"/>
    </source>
</evidence>
<keyword evidence="8" id="KW-0456">Lyase</keyword>
<evidence type="ECO:0000313" key="18">
    <source>
        <dbReference type="Proteomes" id="UP000567885"/>
    </source>
</evidence>
<feature type="domain" description="D-serine dehydratase-like" evidence="16">
    <location>
        <begin position="275"/>
        <end position="371"/>
    </location>
</feature>
<feature type="region of interest" description="Disordered" evidence="14">
    <location>
        <begin position="515"/>
        <end position="542"/>
    </location>
</feature>